<dbReference type="NCBIfam" id="TIGR01930">
    <property type="entry name" value="AcCoA-C-Actrans"/>
    <property type="match status" value="1"/>
</dbReference>
<dbReference type="InterPro" id="IPR020617">
    <property type="entry name" value="Thiolase_C"/>
</dbReference>
<dbReference type="InterPro" id="IPR020616">
    <property type="entry name" value="Thiolase_N"/>
</dbReference>
<keyword evidence="8" id="KW-1185">Reference proteome</keyword>
<accession>A0ABT4X167</accession>
<evidence type="ECO:0000259" key="6">
    <source>
        <dbReference type="Pfam" id="PF02803"/>
    </source>
</evidence>
<evidence type="ECO:0000256" key="3">
    <source>
        <dbReference type="ARBA" id="ARBA00023315"/>
    </source>
</evidence>
<sequence>MKAVITDAKRTIIGRQNGWLKSSEPHELAAHLIRFLARPLGEKMNEVILGNVVGPGGNIARLSALSAGLPASVTGMTIDRQCSAGLEAIRTACYFVKSGAGSCYIAGGTESASLSPFQKRARFSPDEWGDPDMGDAAEKTAEIYDISRKMQDDYAKLSYKRSMSAHINGYYEEEILPFPKWTVDESLSRMRQSIDQVVSKARPVFKKPGGTVTAANSCGIHDGACAVVVMEEQKAVEFGLKPVLRFVDSEVSGVDPNVPQISPVPAIQKLLKKQGLSMKDIDLFEINEAFAVKIVACAKELGIPYHKLNVNGGALALGHPYGASGSILVTRLFYEAKRRTDLKYVVAAIGSGGGIGTALLFEVIDSCA</sequence>
<dbReference type="InterPro" id="IPR020613">
    <property type="entry name" value="Thiolase_CS"/>
</dbReference>
<organism evidence="7 8">
    <name type="scientific">Bacillus changyiensis</name>
    <dbReference type="NCBI Taxonomy" id="3004103"/>
    <lineage>
        <taxon>Bacteria</taxon>
        <taxon>Bacillati</taxon>
        <taxon>Bacillota</taxon>
        <taxon>Bacilli</taxon>
        <taxon>Bacillales</taxon>
        <taxon>Bacillaceae</taxon>
        <taxon>Bacillus</taxon>
    </lineage>
</organism>
<evidence type="ECO:0000259" key="5">
    <source>
        <dbReference type="Pfam" id="PF00108"/>
    </source>
</evidence>
<evidence type="ECO:0000256" key="4">
    <source>
        <dbReference type="RuleBase" id="RU003557"/>
    </source>
</evidence>
<dbReference type="PANTHER" id="PTHR43853">
    <property type="entry name" value="3-KETOACYL-COA THIOLASE, PEROXISOMAL"/>
    <property type="match status" value="1"/>
</dbReference>
<dbReference type="InterPro" id="IPR002155">
    <property type="entry name" value="Thiolase"/>
</dbReference>
<comment type="similarity">
    <text evidence="1 4">Belongs to the thiolase-like superfamily. Thiolase family.</text>
</comment>
<dbReference type="PANTHER" id="PTHR43853:SF3">
    <property type="entry name" value="ACETYL-COA C-ACETYLTRANSFERASE YHFS-RELATED"/>
    <property type="match status" value="1"/>
</dbReference>
<reference evidence="7 8" key="1">
    <citation type="submission" date="2023-01" db="EMBL/GenBank/DDBJ databases">
        <title>Bacillus changyiensis sp. nov., isolated from a coastal deposit.</title>
        <authorList>
            <person name="Xiao G."/>
            <person name="Lai Q."/>
            <person name="Hu Z."/>
            <person name="Shao Z."/>
        </authorList>
    </citation>
    <scope>NUCLEOTIDE SEQUENCE [LARGE SCALE GENOMIC DNA]</scope>
    <source>
        <strain evidence="7 8">CLL-7-23</strain>
    </source>
</reference>
<feature type="domain" description="Thiolase C-terminal" evidence="6">
    <location>
        <begin position="241"/>
        <end position="362"/>
    </location>
</feature>
<protein>
    <submittedName>
        <fullName evidence="7">Acetyl-CoA C-acyltransferase</fullName>
    </submittedName>
</protein>
<dbReference type="PIRSF" id="PIRSF000429">
    <property type="entry name" value="Ac-CoA_Ac_transf"/>
    <property type="match status" value="1"/>
</dbReference>
<dbReference type="RefSeq" id="WP_271339880.1">
    <property type="nucleotide sequence ID" value="NZ_JAQKAB010000003.1"/>
</dbReference>
<feature type="domain" description="Thiolase N-terminal" evidence="5">
    <location>
        <begin position="4"/>
        <end position="233"/>
    </location>
</feature>
<dbReference type="NCBIfam" id="NF005212">
    <property type="entry name" value="PRK06690.1"/>
    <property type="match status" value="1"/>
</dbReference>
<dbReference type="Gene3D" id="3.40.47.10">
    <property type="match status" value="2"/>
</dbReference>
<evidence type="ECO:0000256" key="1">
    <source>
        <dbReference type="ARBA" id="ARBA00010982"/>
    </source>
</evidence>
<evidence type="ECO:0000313" key="7">
    <source>
        <dbReference type="EMBL" id="MDA7026015.1"/>
    </source>
</evidence>
<comment type="caution">
    <text evidence="7">The sequence shown here is derived from an EMBL/GenBank/DDBJ whole genome shotgun (WGS) entry which is preliminary data.</text>
</comment>
<keyword evidence="3 4" id="KW-0012">Acyltransferase</keyword>
<dbReference type="Pfam" id="PF00108">
    <property type="entry name" value="Thiolase_N"/>
    <property type="match status" value="1"/>
</dbReference>
<dbReference type="PROSITE" id="PS00737">
    <property type="entry name" value="THIOLASE_2"/>
    <property type="match status" value="1"/>
</dbReference>
<proteinExistence type="inferred from homology"/>
<dbReference type="Pfam" id="PF02803">
    <property type="entry name" value="Thiolase_C"/>
    <property type="match status" value="1"/>
</dbReference>
<evidence type="ECO:0000313" key="8">
    <source>
        <dbReference type="Proteomes" id="UP001211894"/>
    </source>
</evidence>
<dbReference type="EMBL" id="JAQKAB010000003">
    <property type="protein sequence ID" value="MDA7026015.1"/>
    <property type="molecule type" value="Genomic_DNA"/>
</dbReference>
<dbReference type="Proteomes" id="UP001211894">
    <property type="component" value="Unassembled WGS sequence"/>
</dbReference>
<keyword evidence="2 4" id="KW-0808">Transferase</keyword>
<evidence type="ECO:0000256" key="2">
    <source>
        <dbReference type="ARBA" id="ARBA00022679"/>
    </source>
</evidence>
<gene>
    <name evidence="7" type="ORF">PJ311_05225</name>
</gene>
<dbReference type="InterPro" id="IPR016039">
    <property type="entry name" value="Thiolase-like"/>
</dbReference>
<dbReference type="InterPro" id="IPR050215">
    <property type="entry name" value="Thiolase-like_sf_Thiolase"/>
</dbReference>
<dbReference type="CDD" id="cd00751">
    <property type="entry name" value="thiolase"/>
    <property type="match status" value="1"/>
</dbReference>
<name>A0ABT4X167_9BACI</name>
<dbReference type="SUPFAM" id="SSF53901">
    <property type="entry name" value="Thiolase-like"/>
    <property type="match status" value="1"/>
</dbReference>